<reference evidence="1" key="1">
    <citation type="journal article" date="2014" name="Front. Microbiol.">
        <title>High frequency of phylogenetically diverse reductive dehalogenase-homologous genes in deep subseafloor sedimentary metagenomes.</title>
        <authorList>
            <person name="Kawai M."/>
            <person name="Futagami T."/>
            <person name="Toyoda A."/>
            <person name="Takaki Y."/>
            <person name="Nishi S."/>
            <person name="Hori S."/>
            <person name="Arai W."/>
            <person name="Tsubouchi T."/>
            <person name="Morono Y."/>
            <person name="Uchiyama I."/>
            <person name="Ito T."/>
            <person name="Fujiyama A."/>
            <person name="Inagaki F."/>
            <person name="Takami H."/>
        </authorList>
    </citation>
    <scope>NUCLEOTIDE SEQUENCE</scope>
    <source>
        <strain evidence="1">Expedition CK06-06</strain>
    </source>
</reference>
<protein>
    <submittedName>
        <fullName evidence="1">Uncharacterized protein</fullName>
    </submittedName>
</protein>
<gene>
    <name evidence="1" type="ORF">S01H4_15417</name>
</gene>
<name>X1AHP5_9ZZZZ</name>
<feature type="non-terminal residue" evidence="1">
    <location>
        <position position="196"/>
    </location>
</feature>
<dbReference type="AlphaFoldDB" id="X1AHP5"/>
<evidence type="ECO:0000313" key="1">
    <source>
        <dbReference type="EMBL" id="GAG69267.1"/>
    </source>
</evidence>
<accession>X1AHP5</accession>
<comment type="caution">
    <text evidence="1">The sequence shown here is derived from an EMBL/GenBank/DDBJ whole genome shotgun (WGS) entry which is preliminary data.</text>
</comment>
<dbReference type="EMBL" id="BART01006758">
    <property type="protein sequence ID" value="GAG69267.1"/>
    <property type="molecule type" value="Genomic_DNA"/>
</dbReference>
<organism evidence="1">
    <name type="scientific">marine sediment metagenome</name>
    <dbReference type="NCBI Taxonomy" id="412755"/>
    <lineage>
        <taxon>unclassified sequences</taxon>
        <taxon>metagenomes</taxon>
        <taxon>ecological metagenomes</taxon>
    </lineage>
</organism>
<proteinExistence type="predicted"/>
<sequence>MNKRKRVFVISLIILLLVLAVALYTLFFTGKISILADFVTGPQEEVIASQTAQQVWDNALAKSDTLELATSSENGYSKMISLKTEADAGALYGKISPSKLQYIRRFLWDGQVPENAEMTVWACFQGDCTKDANWVQMNGANESRTVEQSLKQVEYVIYLSRNPMKIAVEEATVLLAAAGKDVPLPNYGITSNSLQT</sequence>